<feature type="region of interest" description="Disordered" evidence="1">
    <location>
        <begin position="15"/>
        <end position="56"/>
    </location>
</feature>
<dbReference type="Proteomes" id="UP001474181">
    <property type="component" value="Unassembled WGS sequence"/>
</dbReference>
<name>A0ABV1X6F8_9ACTN</name>
<evidence type="ECO:0000313" key="3">
    <source>
        <dbReference type="Proteomes" id="UP001474181"/>
    </source>
</evidence>
<keyword evidence="3" id="KW-1185">Reference proteome</keyword>
<evidence type="ECO:0008006" key="4">
    <source>
        <dbReference type="Google" id="ProtNLM"/>
    </source>
</evidence>
<protein>
    <recommendedName>
        <fullName evidence="4">Lipoprotein</fullName>
    </recommendedName>
</protein>
<evidence type="ECO:0000313" key="2">
    <source>
        <dbReference type="EMBL" id="MER7184588.1"/>
    </source>
</evidence>
<dbReference type="RefSeq" id="WP_350786842.1">
    <property type="nucleotide sequence ID" value="NZ_JBEPEK010000347.1"/>
</dbReference>
<feature type="compositionally biased region" description="Polar residues" evidence="1">
    <location>
        <begin position="27"/>
        <end position="36"/>
    </location>
</feature>
<proteinExistence type="predicted"/>
<organism evidence="2 3">
    <name type="scientific">Streptomyces hyaluromycini</name>
    <dbReference type="NCBI Taxonomy" id="1377993"/>
    <lineage>
        <taxon>Bacteria</taxon>
        <taxon>Bacillati</taxon>
        <taxon>Actinomycetota</taxon>
        <taxon>Actinomycetes</taxon>
        <taxon>Kitasatosporales</taxon>
        <taxon>Streptomycetaceae</taxon>
        <taxon>Streptomyces</taxon>
    </lineage>
</organism>
<accession>A0ABV1X6F8</accession>
<dbReference type="EMBL" id="JBEPEK010000347">
    <property type="protein sequence ID" value="MER7184588.1"/>
    <property type="molecule type" value="Genomic_DNA"/>
</dbReference>
<gene>
    <name evidence="2" type="ORF">ABT404_34870</name>
</gene>
<sequence length="237" mass="24409">MVAGVLVAGLALAGCSGSDDERAGGKETSSSPSVDVTSAAPSPTPTPSPSPSPYVDDDNVLMAKGDCYAAVADPIEAGQVQEVACDDAAAEGRVVYYSTEDLDGCIVSSYSPYCPDNADDVLGITRGTGMGQEFAGHSDFVAFATASQYACVRYLKGPHPGDPGGGGMQIRVGDCLAAEDETYKEVACEGDDVPAYKVVKETIKGADCPRKNDILLSTNTVLDRAGLDETAYCARAL</sequence>
<comment type="caution">
    <text evidence="2">The sequence shown here is derived from an EMBL/GenBank/DDBJ whole genome shotgun (WGS) entry which is preliminary data.</text>
</comment>
<feature type="compositionally biased region" description="Pro residues" evidence="1">
    <location>
        <begin position="42"/>
        <end position="52"/>
    </location>
</feature>
<evidence type="ECO:0000256" key="1">
    <source>
        <dbReference type="SAM" id="MobiDB-lite"/>
    </source>
</evidence>
<reference evidence="2 3" key="1">
    <citation type="submission" date="2024-06" db="EMBL/GenBank/DDBJ databases">
        <title>The Natural Products Discovery Center: Release of the First 8490 Sequenced Strains for Exploring Actinobacteria Biosynthetic Diversity.</title>
        <authorList>
            <person name="Kalkreuter E."/>
            <person name="Kautsar S.A."/>
            <person name="Yang D."/>
            <person name="Bader C.D."/>
            <person name="Teijaro C.N."/>
            <person name="Fluegel L."/>
            <person name="Davis C.M."/>
            <person name="Simpson J.R."/>
            <person name="Lauterbach L."/>
            <person name="Steele A.D."/>
            <person name="Gui C."/>
            <person name="Meng S."/>
            <person name="Li G."/>
            <person name="Viehrig K."/>
            <person name="Ye F."/>
            <person name="Su P."/>
            <person name="Kiefer A.F."/>
            <person name="Nichols A."/>
            <person name="Cepeda A.J."/>
            <person name="Yan W."/>
            <person name="Fan B."/>
            <person name="Jiang Y."/>
            <person name="Adhikari A."/>
            <person name="Zheng C.-J."/>
            <person name="Schuster L."/>
            <person name="Cowan T.M."/>
            <person name="Smanski M.J."/>
            <person name="Chevrette M.G."/>
            <person name="De Carvalho L.P.S."/>
            <person name="Shen B."/>
        </authorList>
    </citation>
    <scope>NUCLEOTIDE SEQUENCE [LARGE SCALE GENOMIC DNA]</scope>
    <source>
        <strain evidence="2 3">NPDC000234</strain>
    </source>
</reference>